<dbReference type="Proteomes" id="UP000199029">
    <property type="component" value="Unassembled WGS sequence"/>
</dbReference>
<organism evidence="1 2">
    <name type="scientific">Hymenobacter arizonensis</name>
    <name type="common">Siccationidurans arizonensis</name>
    <dbReference type="NCBI Taxonomy" id="1227077"/>
    <lineage>
        <taxon>Bacteria</taxon>
        <taxon>Pseudomonadati</taxon>
        <taxon>Bacteroidota</taxon>
        <taxon>Cytophagia</taxon>
        <taxon>Cytophagales</taxon>
        <taxon>Hymenobacteraceae</taxon>
        <taxon>Hymenobacter</taxon>
    </lineage>
</organism>
<evidence type="ECO:0000313" key="2">
    <source>
        <dbReference type="Proteomes" id="UP000199029"/>
    </source>
</evidence>
<accession>A0A1I5T9G8</accession>
<keyword evidence="2" id="KW-1185">Reference proteome</keyword>
<dbReference type="STRING" id="1227077.SAMN04515668_0373"/>
<sequence>MPAIIEFVTPTEHQKLVEEVAYLRLLVADLLDSLDDEVNTSTALRLTGIKSRTTLIAERNRPETLLRYSSHGRSISYSRASCLAYKRAWRIKQ</sequence>
<gene>
    <name evidence="1" type="ORF">SAMN04515668_0373</name>
</gene>
<reference evidence="2" key="1">
    <citation type="submission" date="2016-10" db="EMBL/GenBank/DDBJ databases">
        <authorList>
            <person name="Varghese N."/>
            <person name="Submissions S."/>
        </authorList>
    </citation>
    <scope>NUCLEOTIDE SEQUENCE [LARGE SCALE GENOMIC DNA]</scope>
    <source>
        <strain evidence="2">OR362-8,ATCC BAA-1266,JCM 13504</strain>
    </source>
</reference>
<dbReference type="EMBL" id="FOXS01000001">
    <property type="protein sequence ID" value="SFP79618.1"/>
    <property type="molecule type" value="Genomic_DNA"/>
</dbReference>
<dbReference type="AlphaFoldDB" id="A0A1I5T9G8"/>
<protein>
    <submittedName>
        <fullName evidence="1">Uncharacterized protein</fullName>
    </submittedName>
</protein>
<evidence type="ECO:0000313" key="1">
    <source>
        <dbReference type="EMBL" id="SFP79618.1"/>
    </source>
</evidence>
<proteinExistence type="predicted"/>
<name>A0A1I5T9G8_HYMAR</name>